<protein>
    <submittedName>
        <fullName evidence="1">Uncharacterized protein</fullName>
    </submittedName>
</protein>
<gene>
    <name evidence="1" type="ORF">XM38_015910</name>
</gene>
<proteinExistence type="predicted"/>
<dbReference type="RefSeq" id="WP_080808135.1">
    <property type="nucleotide sequence ID" value="NZ_CP021983.2"/>
</dbReference>
<reference evidence="1 2" key="1">
    <citation type="journal article" date="2016" name="Biochim. Biophys. Acta">
        <title>Characterization of red-shifted phycobilisomes isolated from the chlorophyll f-containing cyanobacterium Halomicronema hongdechloris.</title>
        <authorList>
            <person name="Li Y."/>
            <person name="Lin Y."/>
            <person name="Garvey C.J."/>
            <person name="Birch D."/>
            <person name="Corkery R.W."/>
            <person name="Loughlin P.C."/>
            <person name="Scheer H."/>
            <person name="Willows R.D."/>
            <person name="Chen M."/>
        </authorList>
    </citation>
    <scope>NUCLEOTIDE SEQUENCE [LARGE SCALE GENOMIC DNA]</scope>
    <source>
        <strain evidence="1 2">C2206</strain>
    </source>
</reference>
<name>A0A1Z3HK13_9CYAN</name>
<evidence type="ECO:0000313" key="1">
    <source>
        <dbReference type="EMBL" id="ASC70651.1"/>
    </source>
</evidence>
<dbReference type="AlphaFoldDB" id="A0A1Z3HK13"/>
<dbReference type="KEGG" id="hhg:XM38_015910"/>
<dbReference type="Proteomes" id="UP000191901">
    <property type="component" value="Chromosome"/>
</dbReference>
<evidence type="ECO:0000313" key="2">
    <source>
        <dbReference type="Proteomes" id="UP000191901"/>
    </source>
</evidence>
<accession>A0A1Z3HK13</accession>
<dbReference type="EMBL" id="CP021983">
    <property type="protein sequence ID" value="ASC70651.1"/>
    <property type="molecule type" value="Genomic_DNA"/>
</dbReference>
<dbReference type="OrthoDB" id="529972at2"/>
<keyword evidence="2" id="KW-1185">Reference proteome</keyword>
<organism evidence="1 2">
    <name type="scientific">Halomicronema hongdechloris C2206</name>
    <dbReference type="NCBI Taxonomy" id="1641165"/>
    <lineage>
        <taxon>Bacteria</taxon>
        <taxon>Bacillati</taxon>
        <taxon>Cyanobacteriota</taxon>
        <taxon>Cyanophyceae</taxon>
        <taxon>Nodosilineales</taxon>
        <taxon>Nodosilineaceae</taxon>
        <taxon>Halomicronema</taxon>
    </lineage>
</organism>
<sequence length="162" mass="17698">MTPLTQRLSTLDLSQRILEMGQTGVYRHSIFEAFRPVATQRQIRAAIAQAKQFGLHSVAALRDDTLGTYYQVDATQYAFFQAALQASIPLAAGDNLTERVLQMTQILRQMLRVAKGSAIALALAGAGCLLNGQQQLGSLAWVGATSALGIWWLQHCLARKLL</sequence>